<dbReference type="InterPro" id="IPR004841">
    <property type="entry name" value="AA-permease/SLC12A_dom"/>
</dbReference>
<proteinExistence type="evidence at transcript level"/>
<reference evidence="12" key="1">
    <citation type="submission" date="2017-11" db="EMBL/GenBank/DDBJ databases">
        <title>The sensing device of the deep-sea amphipod.</title>
        <authorList>
            <person name="Kobayashi H."/>
            <person name="Nagahama T."/>
            <person name="Arai W."/>
            <person name="Sasagawa Y."/>
            <person name="Umeda M."/>
            <person name="Hayashi T."/>
            <person name="Nikaido I."/>
            <person name="Watanabe H."/>
            <person name="Oguri K."/>
            <person name="Kitazato H."/>
            <person name="Fujioka K."/>
            <person name="Kido Y."/>
            <person name="Takami H."/>
        </authorList>
    </citation>
    <scope>NUCLEOTIDE SEQUENCE</scope>
    <source>
        <tissue evidence="12">Whole body</tissue>
    </source>
</reference>
<dbReference type="GO" id="GO:0016020">
    <property type="term" value="C:membrane"/>
    <property type="evidence" value="ECO:0007669"/>
    <property type="project" value="UniProtKB-SubCell"/>
</dbReference>
<dbReference type="PANTHER" id="PTHR11827">
    <property type="entry name" value="SOLUTE CARRIER FAMILY 12, CATION COTRANSPORTERS"/>
    <property type="match status" value="1"/>
</dbReference>
<dbReference type="Pfam" id="PF00324">
    <property type="entry name" value="AA_permease"/>
    <property type="match status" value="1"/>
</dbReference>
<evidence type="ECO:0000256" key="1">
    <source>
        <dbReference type="ARBA" id="ARBA00004141"/>
    </source>
</evidence>
<dbReference type="Pfam" id="PF03522">
    <property type="entry name" value="SLC12"/>
    <property type="match status" value="1"/>
</dbReference>
<feature type="compositionally biased region" description="Low complexity" evidence="8">
    <location>
        <begin position="910"/>
        <end position="924"/>
    </location>
</feature>
<feature type="transmembrane region" description="Helical" evidence="9">
    <location>
        <begin position="232"/>
        <end position="252"/>
    </location>
</feature>
<feature type="transmembrane region" description="Helical" evidence="9">
    <location>
        <begin position="364"/>
        <end position="386"/>
    </location>
</feature>
<evidence type="ECO:0000256" key="7">
    <source>
        <dbReference type="ARBA" id="ARBA00023136"/>
    </source>
</evidence>
<keyword evidence="4" id="KW-0813">Transport</keyword>
<keyword evidence="5 9" id="KW-0812">Transmembrane</keyword>
<feature type="region of interest" description="Disordered" evidence="8">
    <location>
        <begin position="880"/>
        <end position="951"/>
    </location>
</feature>
<feature type="transmembrane region" description="Helical" evidence="9">
    <location>
        <begin position="323"/>
        <end position="344"/>
    </location>
</feature>
<feature type="transmembrane region" description="Helical" evidence="9">
    <location>
        <begin position="488"/>
        <end position="513"/>
    </location>
</feature>
<feature type="compositionally biased region" description="Polar residues" evidence="8">
    <location>
        <begin position="1"/>
        <end position="24"/>
    </location>
</feature>
<evidence type="ECO:0000256" key="9">
    <source>
        <dbReference type="SAM" id="Phobius"/>
    </source>
</evidence>
<dbReference type="Gene3D" id="1.20.1740.10">
    <property type="entry name" value="Amino acid/polyamine transporter I"/>
    <property type="match status" value="1"/>
</dbReference>
<evidence type="ECO:0000259" key="11">
    <source>
        <dbReference type="Pfam" id="PF03522"/>
    </source>
</evidence>
<feature type="transmembrane region" description="Helical" evidence="9">
    <location>
        <begin position="548"/>
        <end position="566"/>
    </location>
</feature>
<evidence type="ECO:0000259" key="10">
    <source>
        <dbReference type="Pfam" id="PF00324"/>
    </source>
</evidence>
<feature type="domain" description="SLC12A transporter C-terminal" evidence="11">
    <location>
        <begin position="630"/>
        <end position="708"/>
    </location>
</feature>
<feature type="compositionally biased region" description="Low complexity" evidence="8">
    <location>
        <begin position="42"/>
        <end position="54"/>
    </location>
</feature>
<dbReference type="GO" id="GO:0055064">
    <property type="term" value="P:chloride ion homeostasis"/>
    <property type="evidence" value="ECO:0007669"/>
    <property type="project" value="TreeGrafter"/>
</dbReference>
<feature type="transmembrane region" description="Helical" evidence="9">
    <location>
        <begin position="173"/>
        <end position="193"/>
    </location>
</feature>
<feature type="transmembrane region" description="Helical" evidence="9">
    <location>
        <begin position="259"/>
        <end position="277"/>
    </location>
</feature>
<dbReference type="InterPro" id="IPR018491">
    <property type="entry name" value="SLC12_C"/>
</dbReference>
<evidence type="ECO:0000256" key="5">
    <source>
        <dbReference type="ARBA" id="ARBA00022692"/>
    </source>
</evidence>
<dbReference type="GO" id="GO:0006884">
    <property type="term" value="P:cell volume homeostasis"/>
    <property type="evidence" value="ECO:0007669"/>
    <property type="project" value="TreeGrafter"/>
</dbReference>
<dbReference type="AlphaFoldDB" id="A0A6A7FY59"/>
<keyword evidence="6 9" id="KW-1133">Transmembrane helix</keyword>
<feature type="transmembrane region" description="Helical" evidence="9">
    <location>
        <begin position="406"/>
        <end position="424"/>
    </location>
</feature>
<evidence type="ECO:0000256" key="4">
    <source>
        <dbReference type="ARBA" id="ARBA00022448"/>
    </source>
</evidence>
<evidence type="ECO:0000256" key="6">
    <source>
        <dbReference type="ARBA" id="ARBA00022989"/>
    </source>
</evidence>
<sequence length="1023" mass="110997">MADVDSSINSTNQQFEASTQQSVFKRSRKLERKPLIGEKCTGASSNGSSAVGGSKNTDDGQQCSADVEQQMSGSNDGKEAGTPTPPPSSSERTLGTADGVFAPVALSQFSSLLFLRVGYLVGNGGLLMTLGLMTGAYSILIFTVLSICAISTNGAVEGGGAYYMISRTLGPEMGGAIGIVFYIANVFSCALYTSGCVEGMLQGLTLAIYPDTGNSSNSTAPTSLELSHGDTYLISLGILVLLLCLCLVGATIFAKCTNVFFYSVTSIALLVFFSMLARSNIVVPYARNNYLNLTKHSGNFTGLHIRTGESNLYPHFSTDYTNGLPITLMSLFSVLFSGVTGIMAGANMSGELKDPSYSIPRGTLAACAVSFLMYTALCTAAAFSTATDVLQNNYVFMSYICFWEPLVYIGIVLATVCAALSNMIGASRILRAIAGDKVFGPVFNFLLPNQAWCGPCPSCISGNEYLGTLLFTFLLSGAVLAIGNMNSIAPYTSVFFLLSYAMINVSCMMLVWAGAPNFRPKFRHFSITTSFIGFVSSVAVMIVLNRKAAFTCMGLFILLLVTLYFYHLKYPSAEMQWGSVGQAVLFHTVRKYLLKLDFRREHVKFWRPHLLLLVANPRSACPLIDTLNDLKKSGIYILGHVQVSKVAPRDLSEEYNRWQALVDHLKVKAFVSVTESTDLRTGALQIVRVSGLGALKPNTVLLGFRDDTQPIDFLTRETSRYCLKSSSSSILCDWLPLVPREEGAVFPPKGSAAHLSTHDYVALMHDILCAGKNLALCRSFCMLDKDNIARRRSHQSYIDVWPINFLCPEISSVEDTTSLFTLQLGTILHMVKFWKKNTGFRVFLLVPHEWSSDYLAEQKCKVKDKLLSVRINAEIEAVSFVPPTSPHQQPEESSGAAADGTRGSDHHPLSDSAAGSGAVGGIDARSSNLSATSDASAYPRQPSSNEEDTDYQLERMTGRYLSSVNLMIRSHSSDSAITFLNIPAPPTLTKKYDMYLDALGRLTQDIGPCIMVHGLSKVTTSCL</sequence>
<comment type="subcellular location">
    <subcellularLocation>
        <location evidence="1">Membrane</location>
        <topology evidence="1">Multi-pass membrane protein</topology>
    </subcellularLocation>
</comment>
<dbReference type="GO" id="GO:0055075">
    <property type="term" value="P:potassium ion homeostasis"/>
    <property type="evidence" value="ECO:0007669"/>
    <property type="project" value="TreeGrafter"/>
</dbReference>
<name>A0A6A7FY59_9CRUS</name>
<feature type="compositionally biased region" description="Polar residues" evidence="8">
    <location>
        <begin position="925"/>
        <end position="935"/>
    </location>
</feature>
<evidence type="ECO:0000256" key="3">
    <source>
        <dbReference type="ARBA" id="ARBA00019359"/>
    </source>
</evidence>
<feature type="transmembrane region" description="Helical" evidence="9">
    <location>
        <begin position="127"/>
        <end position="152"/>
    </location>
</feature>
<feature type="transmembrane region" description="Helical" evidence="9">
    <location>
        <begin position="525"/>
        <end position="542"/>
    </location>
</feature>
<feature type="compositionally biased region" description="Polar residues" evidence="8">
    <location>
        <begin position="59"/>
        <end position="75"/>
    </location>
</feature>
<comment type="similarity">
    <text evidence="2">Belongs to the SLC12A transporter family.</text>
</comment>
<dbReference type="FunFam" id="1.20.1740.10:FF:000013">
    <property type="entry name" value="Solute carrier family 12 member"/>
    <property type="match status" value="1"/>
</dbReference>
<dbReference type="PANTHER" id="PTHR11827:SF72">
    <property type="entry name" value="GH08340P"/>
    <property type="match status" value="1"/>
</dbReference>
<dbReference type="GO" id="GO:0015379">
    <property type="term" value="F:potassium:chloride symporter activity"/>
    <property type="evidence" value="ECO:0007669"/>
    <property type="project" value="TreeGrafter"/>
</dbReference>
<dbReference type="InterPro" id="IPR004842">
    <property type="entry name" value="SLC12A_fam"/>
</dbReference>
<accession>A0A6A7FY59</accession>
<organism evidence="12">
    <name type="scientific">Hirondellea gigas</name>
    <dbReference type="NCBI Taxonomy" id="1518452"/>
    <lineage>
        <taxon>Eukaryota</taxon>
        <taxon>Metazoa</taxon>
        <taxon>Ecdysozoa</taxon>
        <taxon>Arthropoda</taxon>
        <taxon>Crustacea</taxon>
        <taxon>Multicrustacea</taxon>
        <taxon>Malacostraca</taxon>
        <taxon>Eumalacostraca</taxon>
        <taxon>Peracarida</taxon>
        <taxon>Amphipoda</taxon>
        <taxon>Amphilochidea</taxon>
        <taxon>Lysianassida</taxon>
        <taxon>Lysianassidira</taxon>
        <taxon>Lysianassoidea</taxon>
        <taxon>Lysianassidae</taxon>
        <taxon>Hirondellea</taxon>
    </lineage>
</organism>
<evidence type="ECO:0000256" key="2">
    <source>
        <dbReference type="ARBA" id="ARBA00010593"/>
    </source>
</evidence>
<protein>
    <recommendedName>
        <fullName evidence="3">Solute carrier family 12 member 9</fullName>
    </recommendedName>
</protein>
<dbReference type="EMBL" id="IACT01003753">
    <property type="protein sequence ID" value="LAC22979.1"/>
    <property type="molecule type" value="mRNA"/>
</dbReference>
<evidence type="ECO:0000256" key="8">
    <source>
        <dbReference type="SAM" id="MobiDB-lite"/>
    </source>
</evidence>
<feature type="region of interest" description="Disordered" evidence="8">
    <location>
        <begin position="1"/>
        <end position="94"/>
    </location>
</feature>
<evidence type="ECO:0000313" key="12">
    <source>
        <dbReference type="EMBL" id="LAC22979.1"/>
    </source>
</evidence>
<feature type="domain" description="Amino acid permease/ SLC12A" evidence="10">
    <location>
        <begin position="109"/>
        <end position="611"/>
    </location>
</feature>
<keyword evidence="7 9" id="KW-0472">Membrane</keyword>